<dbReference type="InterPro" id="IPR003609">
    <property type="entry name" value="Pan_app"/>
</dbReference>
<reference evidence="2 3" key="1">
    <citation type="journal article" date="2024" name="BMC Biol.">
        <title>Comparative genomics of Ascetosporea gives new insight into the evolutionary basis for animal parasitism in Rhizaria.</title>
        <authorList>
            <person name="Hiltunen Thoren M."/>
            <person name="Onut-Brannstrom I."/>
            <person name="Alfjorden A."/>
            <person name="Peckova H."/>
            <person name="Swords F."/>
            <person name="Hooper C."/>
            <person name="Holzer A.S."/>
            <person name="Bass D."/>
            <person name="Burki F."/>
        </authorList>
    </citation>
    <scope>NUCLEOTIDE SEQUENCE [LARGE SCALE GENOMIC DNA]</scope>
    <source>
        <strain evidence="2">20-A016</strain>
    </source>
</reference>
<evidence type="ECO:0000313" key="2">
    <source>
        <dbReference type="EMBL" id="MES1920613.1"/>
    </source>
</evidence>
<dbReference type="Pfam" id="PF00024">
    <property type="entry name" value="PAN_1"/>
    <property type="match status" value="1"/>
</dbReference>
<gene>
    <name evidence="2" type="ORF">MHBO_002264</name>
</gene>
<dbReference type="SUPFAM" id="SSF57414">
    <property type="entry name" value="Hairpin loop containing domain-like"/>
    <property type="match status" value="1"/>
</dbReference>
<sequence>MITIVSGVDSVNKHDKRIVSETLLEIPNIGVNMCAAECLLYHDCLSVDYHIEKFICQLNTEDSEVFDAKNYKYATKSDLKSVPNAKVGHHHATVKLQ</sequence>
<feature type="domain" description="Apple" evidence="1">
    <location>
        <begin position="13"/>
        <end position="69"/>
    </location>
</feature>
<protein>
    <recommendedName>
        <fullName evidence="1">Apple domain-containing protein</fullName>
    </recommendedName>
</protein>
<dbReference type="EMBL" id="JBDODL010000764">
    <property type="protein sequence ID" value="MES1920613.1"/>
    <property type="molecule type" value="Genomic_DNA"/>
</dbReference>
<evidence type="ECO:0000313" key="3">
    <source>
        <dbReference type="Proteomes" id="UP001439008"/>
    </source>
</evidence>
<name>A0ABV2ALQ8_9EUKA</name>
<proteinExistence type="predicted"/>
<dbReference type="Proteomes" id="UP001439008">
    <property type="component" value="Unassembled WGS sequence"/>
</dbReference>
<organism evidence="2 3">
    <name type="scientific">Bonamia ostreae</name>
    <dbReference type="NCBI Taxonomy" id="126728"/>
    <lineage>
        <taxon>Eukaryota</taxon>
        <taxon>Sar</taxon>
        <taxon>Rhizaria</taxon>
        <taxon>Endomyxa</taxon>
        <taxon>Ascetosporea</taxon>
        <taxon>Haplosporida</taxon>
        <taxon>Bonamia</taxon>
    </lineage>
</organism>
<comment type="caution">
    <text evidence="2">The sequence shown here is derived from an EMBL/GenBank/DDBJ whole genome shotgun (WGS) entry which is preliminary data.</text>
</comment>
<dbReference type="Gene3D" id="3.50.4.10">
    <property type="entry name" value="Hepatocyte Growth Factor"/>
    <property type="match status" value="1"/>
</dbReference>
<accession>A0ABV2ALQ8</accession>
<keyword evidence="3" id="KW-1185">Reference proteome</keyword>
<evidence type="ECO:0000259" key="1">
    <source>
        <dbReference type="Pfam" id="PF00024"/>
    </source>
</evidence>